<feature type="transmembrane region" description="Helical" evidence="9">
    <location>
        <begin position="188"/>
        <end position="208"/>
    </location>
</feature>
<evidence type="ECO:0000256" key="6">
    <source>
        <dbReference type="ARBA" id="ARBA00022748"/>
    </source>
</evidence>
<proteinExistence type="inferred from homology"/>
<feature type="transmembrane region" description="Helical" evidence="9">
    <location>
        <begin position="145"/>
        <end position="168"/>
    </location>
</feature>
<dbReference type="InterPro" id="IPR002541">
    <property type="entry name" value="Cyt_c_assembly"/>
</dbReference>
<comment type="function">
    <text evidence="1">Required for the export of heme to the periplasm for the biogenesis of c-type cytochromes.</text>
</comment>
<dbReference type="PRINTS" id="PR01386">
    <property type="entry name" value="CCMCBIOGNSIS"/>
</dbReference>
<dbReference type="AlphaFoldDB" id="I3ZF25"/>
<evidence type="ECO:0000256" key="2">
    <source>
        <dbReference type="ARBA" id="ARBA00004141"/>
    </source>
</evidence>
<evidence type="ECO:0000256" key="8">
    <source>
        <dbReference type="ARBA" id="ARBA00023136"/>
    </source>
</evidence>
<gene>
    <name evidence="11" type="ordered locus">Terro_1536</name>
</gene>
<dbReference type="GO" id="GO:0020037">
    <property type="term" value="F:heme binding"/>
    <property type="evidence" value="ECO:0007669"/>
    <property type="project" value="InterPro"/>
</dbReference>
<dbReference type="KEGG" id="trs:Terro_1536"/>
<dbReference type="GO" id="GO:0015232">
    <property type="term" value="F:heme transmembrane transporter activity"/>
    <property type="evidence" value="ECO:0007669"/>
    <property type="project" value="InterPro"/>
</dbReference>
<dbReference type="HOGENOM" id="CLU_066538_2_1_0"/>
<name>I3ZF25_TERRK</name>
<evidence type="ECO:0000256" key="1">
    <source>
        <dbReference type="ARBA" id="ARBA00002442"/>
    </source>
</evidence>
<sequence length="230" mass="26196">MKRYFWMLCGFSLALLAWGFYEAVFVAPVEATMGSVYRIFYWHVPINISAEVFPYVNMIASIAFLYFRRTKQELAAKLDALAIATAEVTVLYVGLGLATGMLWGRPVWGIWWAWDARLTSFLMLFLLYVSYLLVRNFSTSSQAPVIAAVLSVFAGIDVPIVFMSIRWWRTQHPAPVLTGDGSLDPSMWPAFLWNLAAWFCWGITLVWARYAIVRREQRADARAALKALEA</sequence>
<comment type="subcellular location">
    <subcellularLocation>
        <location evidence="2">Membrane</location>
        <topology evidence="2">Multi-pass membrane protein</topology>
    </subcellularLocation>
</comment>
<dbReference type="STRING" id="926566.Terro_1536"/>
<dbReference type="InterPro" id="IPR003557">
    <property type="entry name" value="Cyt_c_biogenesis_CcmC"/>
</dbReference>
<feature type="transmembrane region" description="Helical" evidence="9">
    <location>
        <begin position="41"/>
        <end position="66"/>
    </location>
</feature>
<keyword evidence="12" id="KW-1185">Reference proteome</keyword>
<protein>
    <recommendedName>
        <fullName evidence="4">Heme exporter protein C</fullName>
    </recommendedName>
</protein>
<dbReference type="eggNOG" id="COG0755">
    <property type="taxonomic scope" value="Bacteria"/>
</dbReference>
<feature type="domain" description="Cytochrome c assembly protein" evidence="10">
    <location>
        <begin position="14"/>
        <end position="169"/>
    </location>
</feature>
<keyword evidence="7 9" id="KW-1133">Transmembrane helix</keyword>
<evidence type="ECO:0000256" key="4">
    <source>
        <dbReference type="ARBA" id="ARBA00016463"/>
    </source>
</evidence>
<keyword evidence="5 9" id="KW-0812">Transmembrane</keyword>
<dbReference type="GO" id="GO:0017004">
    <property type="term" value="P:cytochrome complex assembly"/>
    <property type="evidence" value="ECO:0007669"/>
    <property type="project" value="UniProtKB-KW"/>
</dbReference>
<evidence type="ECO:0000259" key="10">
    <source>
        <dbReference type="Pfam" id="PF01578"/>
    </source>
</evidence>
<evidence type="ECO:0000313" key="12">
    <source>
        <dbReference type="Proteomes" id="UP000006056"/>
    </source>
</evidence>
<reference evidence="11 12" key="1">
    <citation type="submission" date="2012-06" db="EMBL/GenBank/DDBJ databases">
        <title>Complete genome of Terriglobus roseus DSM 18391.</title>
        <authorList>
            <consortium name="US DOE Joint Genome Institute (JGI-PGF)"/>
            <person name="Lucas S."/>
            <person name="Copeland A."/>
            <person name="Lapidus A."/>
            <person name="Glavina del Rio T."/>
            <person name="Dalin E."/>
            <person name="Tice H."/>
            <person name="Bruce D."/>
            <person name="Goodwin L."/>
            <person name="Pitluck S."/>
            <person name="Peters L."/>
            <person name="Mikhailova N."/>
            <person name="Munk A.C.C."/>
            <person name="Kyrpides N."/>
            <person name="Mavromatis K."/>
            <person name="Ivanova N."/>
            <person name="Brettin T."/>
            <person name="Detter J.C."/>
            <person name="Han C."/>
            <person name="Larimer F."/>
            <person name="Land M."/>
            <person name="Hauser L."/>
            <person name="Markowitz V."/>
            <person name="Cheng J.-F."/>
            <person name="Hugenholtz P."/>
            <person name="Woyke T."/>
            <person name="Wu D."/>
            <person name="Brambilla E."/>
            <person name="Klenk H.-P."/>
            <person name="Eisen J.A."/>
        </authorList>
    </citation>
    <scope>NUCLEOTIDE SEQUENCE [LARGE SCALE GENOMIC DNA]</scope>
    <source>
        <strain evidence="12">DSM 18391 / NRRL B-41598 / KBS 63</strain>
    </source>
</reference>
<accession>I3ZF25</accession>
<evidence type="ECO:0000256" key="7">
    <source>
        <dbReference type="ARBA" id="ARBA00022989"/>
    </source>
</evidence>
<dbReference type="PANTHER" id="PTHR30071">
    <property type="entry name" value="HEME EXPORTER PROTEIN C"/>
    <property type="match status" value="1"/>
</dbReference>
<comment type="similarity">
    <text evidence="3">Belongs to the CcmC/CycZ/HelC family.</text>
</comment>
<evidence type="ECO:0000256" key="5">
    <source>
        <dbReference type="ARBA" id="ARBA00022692"/>
    </source>
</evidence>
<feature type="transmembrane region" description="Helical" evidence="9">
    <location>
        <begin position="109"/>
        <end position="133"/>
    </location>
</feature>
<dbReference type="PATRIC" id="fig|926566.3.peg.1520"/>
<dbReference type="GO" id="GO:0005886">
    <property type="term" value="C:plasma membrane"/>
    <property type="evidence" value="ECO:0007669"/>
    <property type="project" value="TreeGrafter"/>
</dbReference>
<evidence type="ECO:0000313" key="11">
    <source>
        <dbReference type="EMBL" id="AFL87843.1"/>
    </source>
</evidence>
<feature type="transmembrane region" description="Helical" evidence="9">
    <location>
        <begin position="78"/>
        <end position="103"/>
    </location>
</feature>
<keyword evidence="8 9" id="KW-0472">Membrane</keyword>
<evidence type="ECO:0000256" key="3">
    <source>
        <dbReference type="ARBA" id="ARBA00005840"/>
    </source>
</evidence>
<dbReference type="Proteomes" id="UP000006056">
    <property type="component" value="Chromosome"/>
</dbReference>
<organism evidence="11 12">
    <name type="scientific">Terriglobus roseus (strain DSM 18391 / NRRL B-41598 / KBS 63)</name>
    <dbReference type="NCBI Taxonomy" id="926566"/>
    <lineage>
        <taxon>Bacteria</taxon>
        <taxon>Pseudomonadati</taxon>
        <taxon>Acidobacteriota</taxon>
        <taxon>Terriglobia</taxon>
        <taxon>Terriglobales</taxon>
        <taxon>Acidobacteriaceae</taxon>
        <taxon>Terriglobus</taxon>
    </lineage>
</organism>
<dbReference type="EMBL" id="CP003379">
    <property type="protein sequence ID" value="AFL87843.1"/>
    <property type="molecule type" value="Genomic_DNA"/>
</dbReference>
<dbReference type="PANTHER" id="PTHR30071:SF1">
    <property type="entry name" value="CYTOCHROME B_B6 PROTEIN-RELATED"/>
    <property type="match status" value="1"/>
</dbReference>
<dbReference type="OrthoDB" id="9814290at2"/>
<dbReference type="Pfam" id="PF01578">
    <property type="entry name" value="Cytochrom_C_asm"/>
    <property type="match status" value="1"/>
</dbReference>
<dbReference type="InterPro" id="IPR045062">
    <property type="entry name" value="Cyt_c_biogenesis_CcsA/CcmC"/>
</dbReference>
<evidence type="ECO:0000256" key="9">
    <source>
        <dbReference type="SAM" id="Phobius"/>
    </source>
</evidence>
<dbReference type="RefSeq" id="WP_014785412.1">
    <property type="nucleotide sequence ID" value="NC_018014.1"/>
</dbReference>
<keyword evidence="6" id="KW-0201">Cytochrome c-type biogenesis</keyword>